<dbReference type="Gene3D" id="3.40.50.20">
    <property type="match status" value="1"/>
</dbReference>
<dbReference type="InterPro" id="IPR020019">
    <property type="entry name" value="AcTrfase_PglD-like"/>
</dbReference>
<feature type="domain" description="PglD N-terminal" evidence="7">
    <location>
        <begin position="13"/>
        <end position="80"/>
    </location>
</feature>
<evidence type="ECO:0000313" key="9">
    <source>
        <dbReference type="Proteomes" id="UP000184513"/>
    </source>
</evidence>
<dbReference type="PANTHER" id="PTHR43300:SF7">
    <property type="entry name" value="UDP-N-ACETYLBACILLOSAMINE N-ACETYLTRANSFERASE"/>
    <property type="match status" value="1"/>
</dbReference>
<dbReference type="SUPFAM" id="SSF51161">
    <property type="entry name" value="Trimeric LpxA-like enzymes"/>
    <property type="match status" value="1"/>
</dbReference>
<dbReference type="Pfam" id="PF00132">
    <property type="entry name" value="Hexapep"/>
    <property type="match status" value="1"/>
</dbReference>
<evidence type="ECO:0000256" key="6">
    <source>
        <dbReference type="PIRSR" id="PIRSR620019-2"/>
    </source>
</evidence>
<dbReference type="Gene3D" id="2.160.10.10">
    <property type="entry name" value="Hexapeptide repeat proteins"/>
    <property type="match status" value="1"/>
</dbReference>
<evidence type="ECO:0000256" key="4">
    <source>
        <dbReference type="ARBA" id="ARBA00023315"/>
    </source>
</evidence>
<proteinExistence type="inferred from homology"/>
<dbReference type="InterPro" id="IPR011004">
    <property type="entry name" value="Trimer_LpxA-like_sf"/>
</dbReference>
<keyword evidence="9" id="KW-1185">Reference proteome</keyword>
<keyword evidence="3" id="KW-0677">Repeat</keyword>
<keyword evidence="4 8" id="KW-0012">Acyltransferase</keyword>
<feature type="binding site" evidence="6">
    <location>
        <begin position="18"/>
        <end position="20"/>
    </location>
    <ligand>
        <name>substrate</name>
    </ligand>
</feature>
<dbReference type="RefSeq" id="WP_317041591.1">
    <property type="nucleotide sequence ID" value="NZ_FRCY01000008.1"/>
</dbReference>
<dbReference type="EMBL" id="FRCY01000008">
    <property type="protein sequence ID" value="SHN15219.1"/>
    <property type="molecule type" value="Genomic_DNA"/>
</dbReference>
<dbReference type="InterPro" id="IPR050179">
    <property type="entry name" value="Trans_hexapeptide_repeat"/>
</dbReference>
<dbReference type="AlphaFoldDB" id="A0A1M7PEV5"/>
<dbReference type="PROSITE" id="PS00101">
    <property type="entry name" value="HEXAPEP_TRANSFERASES"/>
    <property type="match status" value="1"/>
</dbReference>
<dbReference type="PANTHER" id="PTHR43300">
    <property type="entry name" value="ACETYLTRANSFERASE"/>
    <property type="match status" value="1"/>
</dbReference>
<feature type="site" description="Increases basicity of active site His" evidence="5">
    <location>
        <position position="138"/>
    </location>
</feature>
<protein>
    <submittedName>
        <fullName evidence="8">Sugar O-acyltransferase, sialic acid O-acetyltransferase NeuD family</fullName>
    </submittedName>
</protein>
<evidence type="ECO:0000256" key="2">
    <source>
        <dbReference type="ARBA" id="ARBA00022679"/>
    </source>
</evidence>
<sequence length="208" mass="21818">MPEQVEPFAISMYIIGASGHAKAIIDLLGADTELTGIFDDNPALSRLMEFQVLGPVPDDFIFDQPLLIAVGTNSHRKALYLRYRDRAEFATLVHSTAVLSKRASLGAGTVLMEGAIVKADSHAGKQVIINTRASADHDCRLSDFVHLAPGAILCGGVQVGEGSLVGAGSTVLPGIQIGSWVTIGAGSVVTRNVPDGRTWIGNGLKGTE</sequence>
<feature type="binding site" evidence="6">
    <location>
        <position position="146"/>
    </location>
    <ligand>
        <name>acetyl-CoA</name>
        <dbReference type="ChEBI" id="CHEBI:57288"/>
    </ligand>
</feature>
<dbReference type="GO" id="GO:0016746">
    <property type="term" value="F:acyltransferase activity"/>
    <property type="evidence" value="ECO:0007669"/>
    <property type="project" value="UniProtKB-KW"/>
</dbReference>
<dbReference type="Pfam" id="PF17836">
    <property type="entry name" value="PglD_N"/>
    <property type="match status" value="1"/>
</dbReference>
<dbReference type="NCBIfam" id="TIGR03570">
    <property type="entry name" value="NeuD_NnaD"/>
    <property type="match status" value="1"/>
</dbReference>
<evidence type="ECO:0000256" key="3">
    <source>
        <dbReference type="ARBA" id="ARBA00022737"/>
    </source>
</evidence>
<dbReference type="Proteomes" id="UP000184513">
    <property type="component" value="Unassembled WGS sequence"/>
</dbReference>
<evidence type="ECO:0000256" key="5">
    <source>
        <dbReference type="PIRSR" id="PIRSR620019-1"/>
    </source>
</evidence>
<reference evidence="8 9" key="1">
    <citation type="submission" date="2016-11" db="EMBL/GenBank/DDBJ databases">
        <authorList>
            <person name="Jaros S."/>
            <person name="Januszkiewicz K."/>
            <person name="Wedrychowicz H."/>
        </authorList>
    </citation>
    <scope>NUCLEOTIDE SEQUENCE [LARGE SCALE GENOMIC DNA]</scope>
    <source>
        <strain evidence="8 9">CGMCC 1.6102</strain>
    </source>
</reference>
<dbReference type="InterPro" id="IPR018357">
    <property type="entry name" value="Hexapep_transf_CS"/>
</dbReference>
<dbReference type="STRING" id="388280.SAMN04488057_108106"/>
<gene>
    <name evidence="8" type="ORF">SAMN04488057_108106</name>
</gene>
<keyword evidence="2 8" id="KW-0808">Transferase</keyword>
<dbReference type="CDD" id="cd03360">
    <property type="entry name" value="LbH_AT_putative"/>
    <property type="match status" value="1"/>
</dbReference>
<feature type="binding site" evidence="6">
    <location>
        <position position="71"/>
    </location>
    <ligand>
        <name>substrate</name>
    </ligand>
</feature>
<dbReference type="InterPro" id="IPR001451">
    <property type="entry name" value="Hexapep"/>
</dbReference>
<name>A0A1M7PEV5_9BACT</name>
<organism evidence="8 9">
    <name type="scientific">Cyclobacterium lianum</name>
    <dbReference type="NCBI Taxonomy" id="388280"/>
    <lineage>
        <taxon>Bacteria</taxon>
        <taxon>Pseudomonadati</taxon>
        <taxon>Bacteroidota</taxon>
        <taxon>Cytophagia</taxon>
        <taxon>Cytophagales</taxon>
        <taxon>Cyclobacteriaceae</taxon>
        <taxon>Cyclobacterium</taxon>
    </lineage>
</organism>
<comment type="similarity">
    <text evidence="1">Belongs to the transferase hexapeptide repeat family.</text>
</comment>
<evidence type="ECO:0000313" key="8">
    <source>
        <dbReference type="EMBL" id="SHN15219.1"/>
    </source>
</evidence>
<evidence type="ECO:0000256" key="1">
    <source>
        <dbReference type="ARBA" id="ARBA00007274"/>
    </source>
</evidence>
<evidence type="ECO:0000259" key="7">
    <source>
        <dbReference type="Pfam" id="PF17836"/>
    </source>
</evidence>
<accession>A0A1M7PEV5</accession>
<feature type="active site" description="Proton acceptor" evidence="5">
    <location>
        <position position="137"/>
    </location>
</feature>
<dbReference type="InterPro" id="IPR041561">
    <property type="entry name" value="PglD_N"/>
</dbReference>